<sequence length="456" mass="49497">MKRLLLCLIFICYGIANGQEDLDIELFASGFTSPLNIQNAGDTRLFIVEQGGTIQIVDTNGNTNSSPFLDISSQISTGGERGLLGLAFHPDYQTNGLFYVYYTNSSGDSVLSEFSVDSGNPDIADANSETVMLTITQPFSNHNGGCIAFGPDGMLYVATGDGGSGGDPNDNAQNLTTLLGKLLRLDVDIPAPYIPSDNPFVNDNNAEDEIYAYGLRNPWKFSFDAENGELWIADVGQNEFEEINKVSNAEAANFGWRCYEASTVFDTSGNCPSQNEITFPFAEYSHTNSGANKCSITGGYVYRGTEFSNLIGKYIFADFCSDEIATVDANGNISYFGPFSGNSFASFGQDINGNLYVAGIGSGDIYKVVDQNLSVNSSEKIKISVYPNPTNGQLSLKSNELIQKVELFSMLGQKISEIPVHKKETIISVNNLSAGNYFLKITGAQQQQYTKQFIIN</sequence>
<dbReference type="InterPro" id="IPR026444">
    <property type="entry name" value="Secre_tail"/>
</dbReference>
<accession>A0ABU1K6Z2</accession>
<organism evidence="5 6">
    <name type="scientific">Mesonia maritima</name>
    <dbReference type="NCBI Taxonomy" id="1793873"/>
    <lineage>
        <taxon>Bacteria</taxon>
        <taxon>Pseudomonadati</taxon>
        <taxon>Bacteroidota</taxon>
        <taxon>Flavobacteriia</taxon>
        <taxon>Flavobacteriales</taxon>
        <taxon>Flavobacteriaceae</taxon>
        <taxon>Mesonia</taxon>
    </lineage>
</organism>
<feature type="signal peptide" evidence="2">
    <location>
        <begin position="1"/>
        <end position="18"/>
    </location>
</feature>
<dbReference type="Gene3D" id="2.120.10.30">
    <property type="entry name" value="TolB, C-terminal domain"/>
    <property type="match status" value="1"/>
</dbReference>
<dbReference type="NCBIfam" id="TIGR04183">
    <property type="entry name" value="Por_Secre_tail"/>
    <property type="match status" value="1"/>
</dbReference>
<dbReference type="EMBL" id="JAVDQA010000002">
    <property type="protein sequence ID" value="MDR6300343.1"/>
    <property type="molecule type" value="Genomic_DNA"/>
</dbReference>
<evidence type="ECO:0000313" key="5">
    <source>
        <dbReference type="EMBL" id="MDR6300343.1"/>
    </source>
</evidence>
<proteinExistence type="predicted"/>
<dbReference type="PANTHER" id="PTHR19328:SF75">
    <property type="entry name" value="ALDOSE SUGAR DEHYDROGENASE YLII"/>
    <property type="match status" value="1"/>
</dbReference>
<keyword evidence="1 2" id="KW-0732">Signal</keyword>
<dbReference type="InterPro" id="IPR011042">
    <property type="entry name" value="6-blade_b-propeller_TolB-like"/>
</dbReference>
<dbReference type="RefSeq" id="WP_309727254.1">
    <property type="nucleotide sequence ID" value="NZ_JAVDQA010000002.1"/>
</dbReference>
<dbReference type="SUPFAM" id="SSF50952">
    <property type="entry name" value="Soluble quinoprotein glucose dehydrogenase"/>
    <property type="match status" value="1"/>
</dbReference>
<evidence type="ECO:0000256" key="2">
    <source>
        <dbReference type="SAM" id="SignalP"/>
    </source>
</evidence>
<dbReference type="InterPro" id="IPR011041">
    <property type="entry name" value="Quinoprot_gluc/sorb_DH_b-prop"/>
</dbReference>
<feature type="domain" description="Glucose/Sorbosone dehydrogenase" evidence="3">
    <location>
        <begin position="32"/>
        <end position="331"/>
    </location>
</feature>
<keyword evidence="6" id="KW-1185">Reference proteome</keyword>
<evidence type="ECO:0000259" key="4">
    <source>
        <dbReference type="Pfam" id="PF18962"/>
    </source>
</evidence>
<dbReference type="PANTHER" id="PTHR19328">
    <property type="entry name" value="HEDGEHOG-INTERACTING PROTEIN"/>
    <property type="match status" value="1"/>
</dbReference>
<dbReference type="Pfam" id="PF18962">
    <property type="entry name" value="Por_Secre_tail"/>
    <property type="match status" value="1"/>
</dbReference>
<evidence type="ECO:0000259" key="3">
    <source>
        <dbReference type="Pfam" id="PF07995"/>
    </source>
</evidence>
<evidence type="ECO:0000256" key="1">
    <source>
        <dbReference type="ARBA" id="ARBA00022729"/>
    </source>
</evidence>
<gene>
    <name evidence="5" type="ORF">GGR31_000974</name>
</gene>
<protein>
    <submittedName>
        <fullName evidence="5">Glucose/arabinose dehydrogenase</fullName>
    </submittedName>
</protein>
<dbReference type="Proteomes" id="UP001257659">
    <property type="component" value="Unassembled WGS sequence"/>
</dbReference>
<evidence type="ECO:0000313" key="6">
    <source>
        <dbReference type="Proteomes" id="UP001257659"/>
    </source>
</evidence>
<dbReference type="InterPro" id="IPR012938">
    <property type="entry name" value="Glc/Sorbosone_DH"/>
</dbReference>
<feature type="domain" description="Secretion system C-terminal sorting" evidence="4">
    <location>
        <begin position="385"/>
        <end position="455"/>
    </location>
</feature>
<dbReference type="Pfam" id="PF07995">
    <property type="entry name" value="GSDH"/>
    <property type="match status" value="1"/>
</dbReference>
<reference evidence="5 6" key="1">
    <citation type="submission" date="2023-07" db="EMBL/GenBank/DDBJ databases">
        <title>Genomic Encyclopedia of Type Strains, Phase IV (KMG-IV): sequencing the most valuable type-strain genomes for metagenomic binning, comparative biology and taxonomic classification.</title>
        <authorList>
            <person name="Goeker M."/>
        </authorList>
    </citation>
    <scope>NUCLEOTIDE SEQUENCE [LARGE SCALE GENOMIC DNA]</scope>
    <source>
        <strain evidence="5 6">DSM 102814</strain>
    </source>
</reference>
<name>A0ABU1K6Z2_9FLAO</name>
<comment type="caution">
    <text evidence="5">The sequence shown here is derived from an EMBL/GenBank/DDBJ whole genome shotgun (WGS) entry which is preliminary data.</text>
</comment>
<feature type="chain" id="PRO_5046395775" evidence="2">
    <location>
        <begin position="19"/>
        <end position="456"/>
    </location>
</feature>